<comment type="caution">
    <text evidence="1">The sequence shown here is derived from an EMBL/GenBank/DDBJ whole genome shotgun (WGS) entry which is preliminary data.</text>
</comment>
<name>A0A2M8EZ16_9BACT</name>
<protein>
    <submittedName>
        <fullName evidence="1">Uncharacterized protein</fullName>
    </submittedName>
</protein>
<gene>
    <name evidence="1" type="ORF">CO051_03575</name>
</gene>
<accession>A0A2M8EZ16</accession>
<dbReference type="Proteomes" id="UP000231383">
    <property type="component" value="Unassembled WGS sequence"/>
</dbReference>
<sequence length="415" mass="46783">MTKNLVFKQALSRISLLTKAFHQGHIDKEPMPEPKSPSEIFAVFHDNVVTEERNEKQTDFIQIPTTYGTLLLHPDFLEVIRTIPARPMPTEVQNDLHVPEPQVWKKLCAELAEIGGEKLLSDYLDGLSEQRDTHNHLLLRAYSMLPQETQDDILSIIPPLTFGGKLTHLVGAISPFDSVADQFWKKYGVAPEEIEKISDWAKITGSGVVLASPDFQSGKKSHDYITYAMMKTANMDISLHDQMVKNTCLHEGRGHGFIDPLLDHYLGDSKKYSTEGIAGALGQDNRIEQEVLQQELQDLLADKIERNTDRVYDVGYRIMPVFLTRVHSALMKTRSLSDEAAWALIISESIASARSLSQNLELTPDQKHAQFIPKMLKLLDFEHSLKELFFETSKDNFTPLAVAQFAPSLVSMETA</sequence>
<evidence type="ECO:0000313" key="1">
    <source>
        <dbReference type="EMBL" id="PJC31975.1"/>
    </source>
</evidence>
<proteinExistence type="predicted"/>
<organism evidence="1 2">
    <name type="scientific">Candidatus Roizmanbacteria bacterium CG_4_9_14_0_2_um_filter_39_13</name>
    <dbReference type="NCBI Taxonomy" id="1974839"/>
    <lineage>
        <taxon>Bacteria</taxon>
        <taxon>Candidatus Roizmaniibacteriota</taxon>
    </lineage>
</organism>
<reference evidence="2" key="1">
    <citation type="submission" date="2017-09" db="EMBL/GenBank/DDBJ databases">
        <title>Depth-based differentiation of microbial function through sediment-hosted aquifers and enrichment of novel symbionts in the deep terrestrial subsurface.</title>
        <authorList>
            <person name="Probst A.J."/>
            <person name="Ladd B."/>
            <person name="Jarett J.K."/>
            <person name="Geller-Mcgrath D.E."/>
            <person name="Sieber C.M.K."/>
            <person name="Emerson J.B."/>
            <person name="Anantharaman K."/>
            <person name="Thomas B.C."/>
            <person name="Malmstrom R."/>
            <person name="Stieglmeier M."/>
            <person name="Klingl A."/>
            <person name="Woyke T."/>
            <person name="Ryan C.M."/>
            <person name="Banfield J.F."/>
        </authorList>
    </citation>
    <scope>NUCLEOTIDE SEQUENCE [LARGE SCALE GENOMIC DNA]</scope>
</reference>
<dbReference type="AlphaFoldDB" id="A0A2M8EZ16"/>
<evidence type="ECO:0000313" key="2">
    <source>
        <dbReference type="Proteomes" id="UP000231383"/>
    </source>
</evidence>
<dbReference type="EMBL" id="PFSC01000099">
    <property type="protein sequence ID" value="PJC31975.1"/>
    <property type="molecule type" value="Genomic_DNA"/>
</dbReference>